<dbReference type="GO" id="GO:0071031">
    <property type="term" value="P:nuclear mRNA surveillance of mRNA 3'-end processing"/>
    <property type="evidence" value="ECO:0007669"/>
    <property type="project" value="TreeGrafter"/>
</dbReference>
<keyword evidence="8" id="KW-1185">Reference proteome</keyword>
<dbReference type="PROSITE" id="PS01175">
    <property type="entry name" value="RIBONUCLEASE_II"/>
    <property type="match status" value="1"/>
</dbReference>
<comment type="subcellular location">
    <subcellularLocation>
        <location evidence="1">Nucleus</location>
    </subcellularLocation>
</comment>
<dbReference type="Gene3D" id="2.40.50.140">
    <property type="entry name" value="Nucleic acid-binding proteins"/>
    <property type="match status" value="1"/>
</dbReference>
<dbReference type="GO" id="GO:0016075">
    <property type="term" value="P:rRNA catabolic process"/>
    <property type="evidence" value="ECO:0007669"/>
    <property type="project" value="TreeGrafter"/>
</dbReference>
<evidence type="ECO:0000256" key="4">
    <source>
        <dbReference type="ARBA" id="ARBA00023242"/>
    </source>
</evidence>
<evidence type="ECO:0000313" key="7">
    <source>
        <dbReference type="EMBL" id="KAF6000473.1"/>
    </source>
</evidence>
<dbReference type="InterPro" id="IPR012340">
    <property type="entry name" value="NA-bd_OB-fold"/>
</dbReference>
<keyword evidence="3" id="KW-0271">Exosome</keyword>
<dbReference type="InterPro" id="IPR001900">
    <property type="entry name" value="RNase_II/R"/>
</dbReference>
<dbReference type="Pfam" id="PF17215">
    <property type="entry name" value="Rrp44_S1"/>
    <property type="match status" value="1"/>
</dbReference>
<comment type="caution">
    <text evidence="7">The sequence shown here is derived from an EMBL/GenBank/DDBJ whole genome shotgun (WGS) entry which is preliminary data.</text>
</comment>
<reference evidence="7 8" key="1">
    <citation type="journal article" date="2020" name="J. Phycol.">
        <title>Comparative genome analysis reveals Cyanidiococcus gen. nov., a new extremophilic red algal genus sister to Cyanidioschyzon (Cyanidioschyzonaceae, Rhodophyta).</title>
        <authorList>
            <person name="Liu S.-L."/>
            <person name="Chiang Y.-R."/>
            <person name="Yoon H.S."/>
            <person name="Fu H.-Y."/>
        </authorList>
    </citation>
    <scope>NUCLEOTIDE SEQUENCE [LARGE SCALE GENOMIC DNA]</scope>
    <source>
        <strain evidence="7 8">THAL066</strain>
    </source>
</reference>
<dbReference type="GO" id="GO:0006364">
    <property type="term" value="P:rRNA processing"/>
    <property type="evidence" value="ECO:0007669"/>
    <property type="project" value="UniProtKB-KW"/>
</dbReference>
<dbReference type="Proteomes" id="UP000530660">
    <property type="component" value="Unassembled WGS sequence"/>
</dbReference>
<dbReference type="PANTHER" id="PTHR23355">
    <property type="entry name" value="RIBONUCLEASE"/>
    <property type="match status" value="1"/>
</dbReference>
<evidence type="ECO:0000259" key="5">
    <source>
        <dbReference type="Pfam" id="PF00773"/>
    </source>
</evidence>
<proteinExistence type="predicted"/>
<protein>
    <submittedName>
        <fullName evidence="7">Exosome catalytic subunit dis3</fullName>
    </submittedName>
</protein>
<dbReference type="InterPro" id="IPR050180">
    <property type="entry name" value="RNR_Ribonuclease"/>
</dbReference>
<dbReference type="SUPFAM" id="SSF50249">
    <property type="entry name" value="Nucleic acid-binding proteins"/>
    <property type="match status" value="2"/>
</dbReference>
<dbReference type="GO" id="GO:0003723">
    <property type="term" value="F:RNA binding"/>
    <property type="evidence" value="ECO:0007669"/>
    <property type="project" value="InterPro"/>
</dbReference>
<dbReference type="InterPro" id="IPR022966">
    <property type="entry name" value="RNase_II/R_CS"/>
</dbReference>
<dbReference type="InterPro" id="IPR033770">
    <property type="entry name" value="RRP44_S1"/>
</dbReference>
<dbReference type="GO" id="GO:0000176">
    <property type="term" value="C:nuclear exosome (RNase complex)"/>
    <property type="evidence" value="ECO:0007669"/>
    <property type="project" value="TreeGrafter"/>
</dbReference>
<keyword evidence="2" id="KW-0698">rRNA processing</keyword>
<sequence length="279" mass="31099">MLLANVTVAKRILRQFPNSACLRKHPPPSLEQYDPLVRAAASYGIELRVTSSKALAESLDAVSTTPAGRADPLLEVLLRMLATRCMMQAAYCSAGSGPPPTYHHYGLAVPLYTHFTSPIRRYADVLVHRQLAACLGYQEAPGELLVSQHVERICEHVNERYRSAQAAGRASAALHVLLWFRRQLHQSAETRDQPWTLETDARILRLLANGLVVFLPKFGFEGVVRLDGGPESWTHDAESLSLRSQGRDKVYWVLGACRVRVKIVQDAIGSEHVRLEMIE</sequence>
<feature type="domain" description="Exosome complex exonuclease RRP44 S1" evidence="6">
    <location>
        <begin position="198"/>
        <end position="268"/>
    </location>
</feature>
<name>A0A7J7IBK7_9RHOD</name>
<evidence type="ECO:0000256" key="3">
    <source>
        <dbReference type="ARBA" id="ARBA00022835"/>
    </source>
</evidence>
<feature type="domain" description="RNB" evidence="5">
    <location>
        <begin position="1"/>
        <end position="135"/>
    </location>
</feature>
<organism evidence="7 8">
    <name type="scientific">Cyanidiococcus yangmingshanensis</name>
    <dbReference type="NCBI Taxonomy" id="2690220"/>
    <lineage>
        <taxon>Eukaryota</taxon>
        <taxon>Rhodophyta</taxon>
        <taxon>Bangiophyceae</taxon>
        <taxon>Cyanidiales</taxon>
        <taxon>Cyanidiaceae</taxon>
        <taxon>Cyanidiococcus</taxon>
    </lineage>
</organism>
<dbReference type="GO" id="GO:0004519">
    <property type="term" value="F:endonuclease activity"/>
    <property type="evidence" value="ECO:0007669"/>
    <property type="project" value="TreeGrafter"/>
</dbReference>
<evidence type="ECO:0000259" key="6">
    <source>
        <dbReference type="Pfam" id="PF17215"/>
    </source>
</evidence>
<gene>
    <name evidence="7" type="primary">DIS3_2</name>
    <name evidence="7" type="ORF">F1559_002469</name>
</gene>
<evidence type="ECO:0000256" key="1">
    <source>
        <dbReference type="ARBA" id="ARBA00004123"/>
    </source>
</evidence>
<evidence type="ECO:0000256" key="2">
    <source>
        <dbReference type="ARBA" id="ARBA00022552"/>
    </source>
</evidence>
<dbReference type="AlphaFoldDB" id="A0A7J7IBK7"/>
<keyword evidence="4" id="KW-0539">Nucleus</keyword>
<dbReference type="GO" id="GO:0000175">
    <property type="term" value="F:3'-5'-RNA exonuclease activity"/>
    <property type="evidence" value="ECO:0007669"/>
    <property type="project" value="TreeGrafter"/>
</dbReference>
<dbReference type="Pfam" id="PF00773">
    <property type="entry name" value="RNB"/>
    <property type="match status" value="1"/>
</dbReference>
<accession>A0A7J7IBK7</accession>
<evidence type="ECO:0000313" key="8">
    <source>
        <dbReference type="Proteomes" id="UP000530660"/>
    </source>
</evidence>
<dbReference type="EMBL" id="VWRR01000020">
    <property type="protein sequence ID" value="KAF6000473.1"/>
    <property type="molecule type" value="Genomic_DNA"/>
</dbReference>
<dbReference type="GO" id="GO:0000177">
    <property type="term" value="C:cytoplasmic exosome (RNase complex)"/>
    <property type="evidence" value="ECO:0007669"/>
    <property type="project" value="TreeGrafter"/>
</dbReference>
<dbReference type="OrthoDB" id="2233at2759"/>
<dbReference type="PANTHER" id="PTHR23355:SF35">
    <property type="entry name" value="EXOSOME COMPLEX EXONUCLEASE RRP44"/>
    <property type="match status" value="1"/>
</dbReference>